<evidence type="ECO:0000313" key="1">
    <source>
        <dbReference type="EMBL" id="SIS75123.1"/>
    </source>
</evidence>
<name>A0A1N7LMQ3_9BACT</name>
<dbReference type="OrthoDB" id="646668at2"/>
<dbReference type="Proteomes" id="UP000186917">
    <property type="component" value="Unassembled WGS sequence"/>
</dbReference>
<reference evidence="2" key="1">
    <citation type="submission" date="2017-01" db="EMBL/GenBank/DDBJ databases">
        <authorList>
            <person name="Varghese N."/>
            <person name="Submissions S."/>
        </authorList>
    </citation>
    <scope>NUCLEOTIDE SEQUENCE [LARGE SCALE GENOMIC DNA]</scope>
    <source>
        <strain evidence="2">DSM 21054</strain>
    </source>
</reference>
<gene>
    <name evidence="1" type="ORF">SAMN05421788_101992</name>
</gene>
<proteinExistence type="predicted"/>
<dbReference type="RefSeq" id="WP_076376217.1">
    <property type="nucleotide sequence ID" value="NZ_AP017422.1"/>
</dbReference>
<dbReference type="STRING" id="477680.SAMN05421788_101992"/>
<evidence type="ECO:0008006" key="3">
    <source>
        <dbReference type="Google" id="ProtNLM"/>
    </source>
</evidence>
<dbReference type="PROSITE" id="PS51257">
    <property type="entry name" value="PROKAR_LIPOPROTEIN"/>
    <property type="match status" value="1"/>
</dbReference>
<dbReference type="EMBL" id="FTOR01000001">
    <property type="protein sequence ID" value="SIS75123.1"/>
    <property type="molecule type" value="Genomic_DNA"/>
</dbReference>
<evidence type="ECO:0000313" key="2">
    <source>
        <dbReference type="Proteomes" id="UP000186917"/>
    </source>
</evidence>
<sequence>MKKLYWLLTVAVIAACSPAEKRFDLPAELEPSALKFSVTQQQGHDNTVYLKSLTPGTIPYWDFDGGTSTLANDTIVLPFSGSYIIKYSVSAPGGFVAGDSVTIKVTSTDLSSITDPQWEYLTGGQNGKTWVLDMSAPVGWYGMDYGKGSGDDWVWHPDYVGNEWVMPNKDYGSMTFDLNNAKNYQRILYDASNVAQTCTGKFDLDLVNMKVKLLGCEMLYGGDYYKNVSNWREAKILAMSASSMVLGVIRDKPNPGDGVCYIGFKFKLKQ</sequence>
<organism evidence="1 2">
    <name type="scientific">Filimonas lacunae</name>
    <dbReference type="NCBI Taxonomy" id="477680"/>
    <lineage>
        <taxon>Bacteria</taxon>
        <taxon>Pseudomonadati</taxon>
        <taxon>Bacteroidota</taxon>
        <taxon>Chitinophagia</taxon>
        <taxon>Chitinophagales</taxon>
        <taxon>Chitinophagaceae</taxon>
        <taxon>Filimonas</taxon>
    </lineage>
</organism>
<dbReference type="AlphaFoldDB" id="A0A1N7LMQ3"/>
<keyword evidence="2" id="KW-1185">Reference proteome</keyword>
<accession>A0A1N7LMQ3</accession>
<protein>
    <recommendedName>
        <fullName evidence="3">PKD domain-containing protein</fullName>
    </recommendedName>
</protein>